<evidence type="ECO:0000313" key="2">
    <source>
        <dbReference type="EMBL" id="QDS68508.1"/>
    </source>
</evidence>
<reference evidence="2 3" key="1">
    <citation type="submission" date="2019-07" db="EMBL/GenBank/DDBJ databases">
        <title>Finished genome of Venturia effusa.</title>
        <authorList>
            <person name="Young C.A."/>
            <person name="Cox M.P."/>
            <person name="Ganley A.R.D."/>
            <person name="David W.J."/>
        </authorList>
    </citation>
    <scope>NUCLEOTIDE SEQUENCE [LARGE SCALE GENOMIC DNA]</scope>
    <source>
        <strain evidence="3">albino</strain>
    </source>
</reference>
<protein>
    <submittedName>
        <fullName evidence="2">Uncharacterized protein</fullName>
    </submittedName>
</protein>
<feature type="region of interest" description="Disordered" evidence="1">
    <location>
        <begin position="17"/>
        <end position="127"/>
    </location>
</feature>
<proteinExistence type="predicted"/>
<accession>A0A517KYP5</accession>
<name>A0A517KYP5_9PEZI</name>
<dbReference type="Proteomes" id="UP000316270">
    <property type="component" value="Chromosome 1"/>
</dbReference>
<organism evidence="2 3">
    <name type="scientific">Venturia effusa</name>
    <dbReference type="NCBI Taxonomy" id="50376"/>
    <lineage>
        <taxon>Eukaryota</taxon>
        <taxon>Fungi</taxon>
        <taxon>Dikarya</taxon>
        <taxon>Ascomycota</taxon>
        <taxon>Pezizomycotina</taxon>
        <taxon>Dothideomycetes</taxon>
        <taxon>Pleosporomycetidae</taxon>
        <taxon>Venturiales</taxon>
        <taxon>Venturiaceae</taxon>
        <taxon>Venturia</taxon>
    </lineage>
</organism>
<sequence length="199" mass="21982">MLAALAVEQRLKLIKAQPPDSRSKMILDNLNGSAQLDLQPPEYQLSPANARDIDDVDAAQNDSRRNGIVRDEGEGDDNGSRSPTTINTREEDEGFLALKGRSPDEPFVIGEDGSDDDSEANSEDETPLRTSLLDRVGGLRSWRDPLQADNSAQCAPEAALPESNDPNSLLEGNFLLTNYLFLLKLHQARARVMIKTRRR</sequence>
<keyword evidence="3" id="KW-1185">Reference proteome</keyword>
<evidence type="ECO:0000313" key="3">
    <source>
        <dbReference type="Proteomes" id="UP000316270"/>
    </source>
</evidence>
<feature type="compositionally biased region" description="Acidic residues" evidence="1">
    <location>
        <begin position="112"/>
        <end position="125"/>
    </location>
</feature>
<dbReference type="AlphaFoldDB" id="A0A517KYP5"/>
<evidence type="ECO:0000256" key="1">
    <source>
        <dbReference type="SAM" id="MobiDB-lite"/>
    </source>
</evidence>
<gene>
    <name evidence="2" type="ORF">FKW77_010875</name>
</gene>
<dbReference type="EMBL" id="CP042185">
    <property type="protein sequence ID" value="QDS68508.1"/>
    <property type="molecule type" value="Genomic_DNA"/>
</dbReference>
<feature type="compositionally biased region" description="Basic and acidic residues" evidence="1">
    <location>
        <begin position="62"/>
        <end position="72"/>
    </location>
</feature>